<keyword evidence="4" id="KW-0808">Transferase</keyword>
<evidence type="ECO:0000256" key="3">
    <source>
        <dbReference type="ARBA" id="ARBA00022553"/>
    </source>
</evidence>
<evidence type="ECO:0000313" key="9">
    <source>
        <dbReference type="Proteomes" id="UP001348149"/>
    </source>
</evidence>
<evidence type="ECO:0000256" key="2">
    <source>
        <dbReference type="ARBA" id="ARBA00012438"/>
    </source>
</evidence>
<evidence type="ECO:0000256" key="4">
    <source>
        <dbReference type="ARBA" id="ARBA00022679"/>
    </source>
</evidence>
<keyword evidence="6" id="KW-0902">Two-component regulatory system</keyword>
<organism evidence="8 9">
    <name type="scientific">Mesobacterium hydrothermale</name>
    <dbReference type="NCBI Taxonomy" id="3111907"/>
    <lineage>
        <taxon>Bacteria</taxon>
        <taxon>Pseudomonadati</taxon>
        <taxon>Pseudomonadota</taxon>
        <taxon>Alphaproteobacteria</taxon>
        <taxon>Rhodobacterales</taxon>
        <taxon>Roseobacteraceae</taxon>
        <taxon>Mesobacterium</taxon>
    </lineage>
</organism>
<protein>
    <recommendedName>
        <fullName evidence="2">histidine kinase</fullName>
        <ecNumber evidence="2">2.7.13.3</ecNumber>
    </recommendedName>
</protein>
<dbReference type="PRINTS" id="PR00344">
    <property type="entry name" value="BCTRLSENSOR"/>
</dbReference>
<keyword evidence="8" id="KW-0067">ATP-binding</keyword>
<dbReference type="Proteomes" id="UP001348149">
    <property type="component" value="Unassembled WGS sequence"/>
</dbReference>
<reference evidence="8 9" key="1">
    <citation type="submission" date="2024-01" db="EMBL/GenBank/DDBJ databases">
        <title>Mesobacterium rodlantinim sp. nov., isolated from shallow sea hydrothermal systems off Kueishantao Island.</title>
        <authorList>
            <person name="Su Z."/>
            <person name="Tang K."/>
        </authorList>
    </citation>
    <scope>NUCLEOTIDE SEQUENCE [LARGE SCALE GENOMIC DNA]</scope>
    <source>
        <strain evidence="8 9">TK19101</strain>
    </source>
</reference>
<gene>
    <name evidence="8" type="ORF">VK792_13995</name>
</gene>
<dbReference type="EC" id="2.7.13.3" evidence="2"/>
<comment type="caution">
    <text evidence="8">The sequence shown here is derived from an EMBL/GenBank/DDBJ whole genome shotgun (WGS) entry which is preliminary data.</text>
</comment>
<dbReference type="Gene3D" id="3.30.450.20">
    <property type="entry name" value="PAS domain"/>
    <property type="match status" value="1"/>
</dbReference>
<dbReference type="Pfam" id="PF00512">
    <property type="entry name" value="HisKA"/>
    <property type="match status" value="1"/>
</dbReference>
<dbReference type="InterPro" id="IPR005467">
    <property type="entry name" value="His_kinase_dom"/>
</dbReference>
<dbReference type="InterPro" id="IPR036890">
    <property type="entry name" value="HATPase_C_sf"/>
</dbReference>
<dbReference type="SMART" id="SM00388">
    <property type="entry name" value="HisKA"/>
    <property type="match status" value="1"/>
</dbReference>
<dbReference type="PANTHER" id="PTHR45453">
    <property type="entry name" value="PHOSPHATE REGULON SENSOR PROTEIN PHOR"/>
    <property type="match status" value="1"/>
</dbReference>
<feature type="domain" description="Histidine kinase" evidence="7">
    <location>
        <begin position="122"/>
        <end position="346"/>
    </location>
</feature>
<dbReference type="PANTHER" id="PTHR45453:SF1">
    <property type="entry name" value="PHOSPHATE REGULON SENSOR PROTEIN PHOR"/>
    <property type="match status" value="1"/>
</dbReference>
<proteinExistence type="predicted"/>
<dbReference type="RefSeq" id="WP_326298174.1">
    <property type="nucleotide sequence ID" value="NZ_JAYLLH010000020.1"/>
</dbReference>
<comment type="catalytic activity">
    <reaction evidence="1">
        <text>ATP + protein L-histidine = ADP + protein N-phospho-L-histidine.</text>
        <dbReference type="EC" id="2.7.13.3"/>
    </reaction>
</comment>
<dbReference type="Pfam" id="PF02518">
    <property type="entry name" value="HATPase_c"/>
    <property type="match status" value="1"/>
</dbReference>
<dbReference type="SMART" id="SM00387">
    <property type="entry name" value="HATPase_c"/>
    <property type="match status" value="1"/>
</dbReference>
<dbReference type="Gene3D" id="3.30.565.10">
    <property type="entry name" value="Histidine kinase-like ATPase, C-terminal domain"/>
    <property type="match status" value="1"/>
</dbReference>
<evidence type="ECO:0000259" key="7">
    <source>
        <dbReference type="PROSITE" id="PS50109"/>
    </source>
</evidence>
<keyword evidence="9" id="KW-1185">Reference proteome</keyword>
<evidence type="ECO:0000313" key="8">
    <source>
        <dbReference type="EMBL" id="MEC3862401.1"/>
    </source>
</evidence>
<dbReference type="SUPFAM" id="SSF55785">
    <property type="entry name" value="PYP-like sensor domain (PAS domain)"/>
    <property type="match status" value="1"/>
</dbReference>
<sequence length="346" mass="38254">MTPGALPGLLEAIPLPALLVRRDERIEAANSEARALLGTGIDGRHFITALRQPTLLDAVEATLRDGSARVTQFLTNDGRQDTSFRVSLRPVTLEQGQCVLVVFEDITHLEQAVQMRRDFVANVSHELRTPLTALLGFIETLRGPARNDPAAQERFLAIMEKEAGRMNRLVADLLSLSRVESDERRRPTTLVDPVALMRSICHGLAPLAEQANVTLELTVPEDAIELPGDEDQLRQVFTNLIENALKYGGSGGRVELTIAPPQEEPRLRARGCRITVRDFGPGVDPVHLPRLTERFYRVDAHRSREKGGTGLGLAIVKHIINRHRGRLRIDSKRGEGVTATVLLPMN</sequence>
<dbReference type="InterPro" id="IPR036097">
    <property type="entry name" value="HisK_dim/P_sf"/>
</dbReference>
<accession>A0ABU6HKI7</accession>
<evidence type="ECO:0000256" key="5">
    <source>
        <dbReference type="ARBA" id="ARBA00022777"/>
    </source>
</evidence>
<name>A0ABU6HKI7_9RHOB</name>
<dbReference type="Gene3D" id="1.10.287.130">
    <property type="match status" value="1"/>
</dbReference>
<keyword evidence="3" id="KW-0597">Phosphoprotein</keyword>
<dbReference type="PROSITE" id="PS50109">
    <property type="entry name" value="HIS_KIN"/>
    <property type="match status" value="1"/>
</dbReference>
<evidence type="ECO:0000256" key="1">
    <source>
        <dbReference type="ARBA" id="ARBA00000085"/>
    </source>
</evidence>
<keyword evidence="5" id="KW-0418">Kinase</keyword>
<keyword evidence="8" id="KW-0547">Nucleotide-binding</keyword>
<dbReference type="InterPro" id="IPR004358">
    <property type="entry name" value="Sig_transdc_His_kin-like_C"/>
</dbReference>
<dbReference type="EMBL" id="JAYLLH010000020">
    <property type="protein sequence ID" value="MEC3862401.1"/>
    <property type="molecule type" value="Genomic_DNA"/>
</dbReference>
<evidence type="ECO:0000256" key="6">
    <source>
        <dbReference type="ARBA" id="ARBA00023012"/>
    </source>
</evidence>
<dbReference type="SUPFAM" id="SSF47384">
    <property type="entry name" value="Homodimeric domain of signal transducing histidine kinase"/>
    <property type="match status" value="1"/>
</dbReference>
<dbReference type="InterPro" id="IPR003661">
    <property type="entry name" value="HisK_dim/P_dom"/>
</dbReference>
<dbReference type="CDD" id="cd00082">
    <property type="entry name" value="HisKA"/>
    <property type="match status" value="1"/>
</dbReference>
<dbReference type="InterPro" id="IPR035965">
    <property type="entry name" value="PAS-like_dom_sf"/>
</dbReference>
<dbReference type="GO" id="GO:0005524">
    <property type="term" value="F:ATP binding"/>
    <property type="evidence" value="ECO:0007669"/>
    <property type="project" value="UniProtKB-KW"/>
</dbReference>
<dbReference type="InterPro" id="IPR050351">
    <property type="entry name" value="BphY/WalK/GraS-like"/>
</dbReference>
<dbReference type="InterPro" id="IPR003594">
    <property type="entry name" value="HATPase_dom"/>
</dbReference>
<dbReference type="SUPFAM" id="SSF55874">
    <property type="entry name" value="ATPase domain of HSP90 chaperone/DNA topoisomerase II/histidine kinase"/>
    <property type="match status" value="1"/>
</dbReference>